<accession>A0A0M0JXR1</accession>
<name>A0A0M0JXR1_9EUKA</name>
<keyword evidence="1" id="KW-0812">Transmembrane</keyword>
<evidence type="ECO:0000313" key="2">
    <source>
        <dbReference type="EMBL" id="KOO30928.1"/>
    </source>
</evidence>
<sequence>MAAAPSKKLYMVGVHVALLLQLIFIVVFAVQAYKSYGVPEKQDRFPLFVSMGVGTLVALGAMLKLKPKKKKEKA</sequence>
<feature type="transmembrane region" description="Helical" evidence="1">
    <location>
        <begin position="12"/>
        <end position="33"/>
    </location>
</feature>
<protein>
    <submittedName>
        <fullName evidence="2">Uncharacterized protein</fullName>
    </submittedName>
</protein>
<reference evidence="3" key="1">
    <citation type="journal article" date="2015" name="PLoS Genet.">
        <title>Genome Sequence and Transcriptome Analyses of Chrysochromulina tobin: Metabolic Tools for Enhanced Algal Fitness in the Prominent Order Prymnesiales (Haptophyceae).</title>
        <authorList>
            <person name="Hovde B.T."/>
            <person name="Deodato C.R."/>
            <person name="Hunsperger H.M."/>
            <person name="Ryken S.A."/>
            <person name="Yost W."/>
            <person name="Jha R.K."/>
            <person name="Patterson J."/>
            <person name="Monnat R.J. Jr."/>
            <person name="Barlow S.B."/>
            <person name="Starkenburg S.R."/>
            <person name="Cattolico R.A."/>
        </authorList>
    </citation>
    <scope>NUCLEOTIDE SEQUENCE</scope>
    <source>
        <strain evidence="3">CCMP291</strain>
    </source>
</reference>
<dbReference type="AlphaFoldDB" id="A0A0M0JXR1"/>
<gene>
    <name evidence="2" type="ORF">Ctob_005362</name>
</gene>
<proteinExistence type="predicted"/>
<dbReference type="EMBL" id="JWZX01002124">
    <property type="protein sequence ID" value="KOO30928.1"/>
    <property type="molecule type" value="Genomic_DNA"/>
</dbReference>
<dbReference type="OrthoDB" id="10312424at2759"/>
<comment type="caution">
    <text evidence="2">The sequence shown here is derived from an EMBL/GenBank/DDBJ whole genome shotgun (WGS) entry which is preliminary data.</text>
</comment>
<evidence type="ECO:0000256" key="1">
    <source>
        <dbReference type="SAM" id="Phobius"/>
    </source>
</evidence>
<keyword evidence="3" id="KW-1185">Reference proteome</keyword>
<organism evidence="2 3">
    <name type="scientific">Chrysochromulina tobinii</name>
    <dbReference type="NCBI Taxonomy" id="1460289"/>
    <lineage>
        <taxon>Eukaryota</taxon>
        <taxon>Haptista</taxon>
        <taxon>Haptophyta</taxon>
        <taxon>Prymnesiophyceae</taxon>
        <taxon>Prymnesiales</taxon>
        <taxon>Chrysochromulinaceae</taxon>
        <taxon>Chrysochromulina</taxon>
    </lineage>
</organism>
<evidence type="ECO:0000313" key="3">
    <source>
        <dbReference type="Proteomes" id="UP000037460"/>
    </source>
</evidence>
<keyword evidence="1" id="KW-1133">Transmembrane helix</keyword>
<keyword evidence="1" id="KW-0472">Membrane</keyword>
<dbReference type="Proteomes" id="UP000037460">
    <property type="component" value="Unassembled WGS sequence"/>
</dbReference>
<feature type="transmembrane region" description="Helical" evidence="1">
    <location>
        <begin position="45"/>
        <end position="63"/>
    </location>
</feature>